<accession>A0A9E9LYR7</accession>
<dbReference type="KEGG" id="ovb:NB640_12470"/>
<evidence type="ECO:0000313" key="3">
    <source>
        <dbReference type="Proteomes" id="UP001156215"/>
    </source>
</evidence>
<dbReference type="EMBL" id="CP098242">
    <property type="protein sequence ID" value="WAW10012.1"/>
    <property type="molecule type" value="Genomic_DNA"/>
</dbReference>
<sequence length="128" mass="14385">MIKRWVALGVLMSVFSLSWGQAVCDGKQGLSAYGKCARKELAVVDAQIMLNRDALISLLPAQENKNRAKVWFESFDTDSIARCKFYWGITVEQKNKANMEAGCLYAMRLNHLQEITSSISNMSKAFVQ</sequence>
<keyword evidence="1" id="KW-0732">Signal</keyword>
<name>A0A9E9LYR7_9BURK</name>
<feature type="chain" id="PRO_5038352730" description="Lysozyme inhibitor LprI N-terminal domain-containing protein" evidence="1">
    <location>
        <begin position="23"/>
        <end position="128"/>
    </location>
</feature>
<keyword evidence="3" id="KW-1185">Reference proteome</keyword>
<protein>
    <recommendedName>
        <fullName evidence="4">Lysozyme inhibitor LprI N-terminal domain-containing protein</fullName>
    </recommendedName>
</protein>
<dbReference type="AlphaFoldDB" id="A0A9E9LYR7"/>
<feature type="signal peptide" evidence="1">
    <location>
        <begin position="1"/>
        <end position="22"/>
    </location>
</feature>
<dbReference type="Proteomes" id="UP001156215">
    <property type="component" value="Chromosome"/>
</dbReference>
<dbReference type="RefSeq" id="WP_269309015.1">
    <property type="nucleotide sequence ID" value="NZ_CP098242.1"/>
</dbReference>
<evidence type="ECO:0000256" key="1">
    <source>
        <dbReference type="SAM" id="SignalP"/>
    </source>
</evidence>
<reference evidence="2" key="1">
    <citation type="journal article" date="2022" name="Front. Microbiol.">
        <title>New perspectives on an old grouping: The genomic and phenotypic variability of Oxalobacter formigenes and the implications for calcium oxalate stone prevention.</title>
        <authorList>
            <person name="Chmiel J.A."/>
            <person name="Carr C."/>
            <person name="Stuivenberg G.A."/>
            <person name="Venema R."/>
            <person name="Chanyi R.M."/>
            <person name="Al K.F."/>
            <person name="Giguere D."/>
            <person name="Say H."/>
            <person name="Akouris P.P."/>
            <person name="Dominguez Romero S.A."/>
            <person name="Kwong A."/>
            <person name="Tai V."/>
            <person name="Koval S.F."/>
            <person name="Razvi H."/>
            <person name="Bjazevic J."/>
            <person name="Burton J.P."/>
        </authorList>
    </citation>
    <scope>NUCLEOTIDE SEQUENCE</scope>
    <source>
        <strain evidence="2">WoOx3</strain>
    </source>
</reference>
<evidence type="ECO:0008006" key="4">
    <source>
        <dbReference type="Google" id="ProtNLM"/>
    </source>
</evidence>
<evidence type="ECO:0000313" key="2">
    <source>
        <dbReference type="EMBL" id="WAW10012.1"/>
    </source>
</evidence>
<gene>
    <name evidence="2" type="ORF">NB640_12470</name>
</gene>
<proteinExistence type="predicted"/>
<organism evidence="2 3">
    <name type="scientific">Oxalobacter vibrioformis</name>
    <dbReference type="NCBI Taxonomy" id="933080"/>
    <lineage>
        <taxon>Bacteria</taxon>
        <taxon>Pseudomonadati</taxon>
        <taxon>Pseudomonadota</taxon>
        <taxon>Betaproteobacteria</taxon>
        <taxon>Burkholderiales</taxon>
        <taxon>Oxalobacteraceae</taxon>
        <taxon>Oxalobacter</taxon>
    </lineage>
</organism>